<dbReference type="EMBL" id="UINC01114397">
    <property type="protein sequence ID" value="SVC84674.1"/>
    <property type="molecule type" value="Genomic_DNA"/>
</dbReference>
<feature type="non-terminal residue" evidence="1">
    <location>
        <position position="1"/>
    </location>
</feature>
<dbReference type="AlphaFoldDB" id="A0A382QGL3"/>
<name>A0A382QGL3_9ZZZZ</name>
<proteinExistence type="predicted"/>
<evidence type="ECO:0000313" key="1">
    <source>
        <dbReference type="EMBL" id="SVC84674.1"/>
    </source>
</evidence>
<reference evidence="1" key="1">
    <citation type="submission" date="2018-05" db="EMBL/GenBank/DDBJ databases">
        <authorList>
            <person name="Lanie J.A."/>
            <person name="Ng W.-L."/>
            <person name="Kazmierczak K.M."/>
            <person name="Andrzejewski T.M."/>
            <person name="Davidsen T.M."/>
            <person name="Wayne K.J."/>
            <person name="Tettelin H."/>
            <person name="Glass J.I."/>
            <person name="Rusch D."/>
            <person name="Podicherti R."/>
            <person name="Tsui H.-C.T."/>
            <person name="Winkler M.E."/>
        </authorList>
    </citation>
    <scope>NUCLEOTIDE SEQUENCE</scope>
</reference>
<sequence>KRTNTEQENRQLLADAKVPLPGSVPVALKAGHGVVYTNTLLHWGSNYSTVKRRTVHLGYRAFGGRQYPYVPQMERRGDYMLYLRPQYQALCAHHQALYATDCDQLEAVFRAAIAGDKPAFFAALEILHPGEDERLICAILVSKLAYKICRGDHPYRSGYGGDWSQDRALGRRFSEEDKDILWHRFASLDRRLQGGDEYFVPGFQSGPMPYFFETIPVGLDLDEIVAGW</sequence>
<gene>
    <name evidence="1" type="ORF">METZ01_LOCUS337528</name>
</gene>
<organism evidence="1">
    <name type="scientific">marine metagenome</name>
    <dbReference type="NCBI Taxonomy" id="408172"/>
    <lineage>
        <taxon>unclassified sequences</taxon>
        <taxon>metagenomes</taxon>
        <taxon>ecological metagenomes</taxon>
    </lineage>
</organism>
<evidence type="ECO:0008006" key="2">
    <source>
        <dbReference type="Google" id="ProtNLM"/>
    </source>
</evidence>
<accession>A0A382QGL3</accession>
<protein>
    <recommendedName>
        <fullName evidence="2">Phytanoyl-CoA dioxygenase</fullName>
    </recommendedName>
</protein>